<proteinExistence type="predicted"/>
<keyword evidence="2" id="KW-1185">Reference proteome</keyword>
<evidence type="ECO:0000313" key="1">
    <source>
        <dbReference type="EMBL" id="AAO91019.1"/>
    </source>
</evidence>
<dbReference type="EMBL" id="AE016828">
    <property type="protein sequence ID" value="AAO91019.1"/>
    <property type="molecule type" value="Genomic_DNA"/>
</dbReference>
<dbReference type="EnsemblBacteria" id="AAO91019">
    <property type="protein sequence ID" value="AAO91019"/>
    <property type="gene ID" value="CBU_1522"/>
</dbReference>
<reference evidence="1 2" key="2">
    <citation type="journal article" date="2009" name="Infect. Immun.">
        <title>Comparative genomics reveal extensive transposon-mediated genomic plasticity and diversity among potential effector proteins within the genus Coxiella.</title>
        <authorList>
            <person name="Beare P.A."/>
            <person name="Unsworth N."/>
            <person name="Andoh M."/>
            <person name="Voth D.E."/>
            <person name="Omsland A."/>
            <person name="Gilk S.D."/>
            <person name="Williams K.P."/>
            <person name="Sobral B.W."/>
            <person name="Kupko J.J.III."/>
            <person name="Porcella S.F."/>
            <person name="Samuel J.E."/>
            <person name="Heinzen R.A."/>
        </authorList>
    </citation>
    <scope>NUCLEOTIDE SEQUENCE [LARGE SCALE GENOMIC DNA]</scope>
    <source>
        <strain evidence="2">RSA 493 / Nine Mile phase I</strain>
    </source>
</reference>
<evidence type="ECO:0000313" key="2">
    <source>
        <dbReference type="Proteomes" id="UP000002671"/>
    </source>
</evidence>
<gene>
    <name evidence="1" type="ordered locus">CBU_1522</name>
</gene>
<reference evidence="1 2" key="1">
    <citation type="journal article" date="2003" name="Proc. Natl. Acad. Sci. U.S.A.">
        <title>Complete genome sequence of the Q-fever pathogen, Coxiella burnetii.</title>
        <authorList>
            <person name="Seshadri R."/>
            <person name="Paulsen I.T."/>
            <person name="Eisen J.A."/>
            <person name="Read T.D."/>
            <person name="Nelson K.E."/>
            <person name="Nelson W.C."/>
            <person name="Ward N.L."/>
            <person name="Tettelin H."/>
            <person name="Davidsen T.M."/>
            <person name="Beanan M.J."/>
            <person name="Deboy R.T."/>
            <person name="Daugherty S.C."/>
            <person name="Brinkac L.M."/>
            <person name="Madupu R."/>
            <person name="Dodson R.J."/>
            <person name="Khouri H.M."/>
            <person name="Lee K.H."/>
            <person name="Carty H.A."/>
            <person name="Scanlan D."/>
            <person name="Heinzen R.A."/>
            <person name="Thompson H.A."/>
            <person name="Samuel J.E."/>
            <person name="Fraser C.M."/>
            <person name="Heidelberg J.F."/>
        </authorList>
    </citation>
    <scope>NUCLEOTIDE SEQUENCE [LARGE SCALE GENOMIC DNA]</scope>
    <source>
        <strain evidence="2">RSA 493 / Nine Mile phase I</strain>
    </source>
</reference>
<dbReference type="STRING" id="227377.CBU_1522"/>
<dbReference type="Proteomes" id="UP000002671">
    <property type="component" value="Chromosome"/>
</dbReference>
<organism evidence="1 2">
    <name type="scientific">Coxiella burnetii (strain RSA 493 / Nine Mile phase I)</name>
    <dbReference type="NCBI Taxonomy" id="227377"/>
    <lineage>
        <taxon>Bacteria</taxon>
        <taxon>Pseudomonadati</taxon>
        <taxon>Pseudomonadota</taxon>
        <taxon>Gammaproteobacteria</taxon>
        <taxon>Legionellales</taxon>
        <taxon>Coxiellaceae</taxon>
        <taxon>Coxiella</taxon>
    </lineage>
</organism>
<accession>Q83BI6</accession>
<dbReference type="HOGENOM" id="CLU_3268806_0_0_6"/>
<protein>
    <submittedName>
        <fullName evidence="1">Uncharacterized protein</fullName>
    </submittedName>
</protein>
<name>Q83BI6_COXBU</name>
<dbReference type="AlphaFoldDB" id="Q83BI6"/>
<sequence>MLLRVVFFKMNLVKAMQAELRPLKARSARSALDDGGHLRSL</sequence>